<protein>
    <recommendedName>
        <fullName evidence="4">MFS transporter permease</fullName>
    </recommendedName>
</protein>
<gene>
    <name evidence="2" type="ORF">C8D72_1969</name>
</gene>
<keyword evidence="1" id="KW-0472">Membrane</keyword>
<dbReference type="EMBL" id="QRDJ01000007">
    <property type="protein sequence ID" value="REC95134.1"/>
    <property type="molecule type" value="Genomic_DNA"/>
</dbReference>
<evidence type="ECO:0000313" key="2">
    <source>
        <dbReference type="EMBL" id="REC95134.1"/>
    </source>
</evidence>
<proteinExistence type="predicted"/>
<evidence type="ECO:0008006" key="4">
    <source>
        <dbReference type="Google" id="ProtNLM"/>
    </source>
</evidence>
<feature type="transmembrane region" description="Helical" evidence="1">
    <location>
        <begin position="109"/>
        <end position="127"/>
    </location>
</feature>
<feature type="transmembrane region" description="Helical" evidence="1">
    <location>
        <begin position="165"/>
        <end position="181"/>
    </location>
</feature>
<accession>A0A3D9DXX1</accession>
<name>A0A3D9DXX1_9GAMM</name>
<keyword evidence="1" id="KW-1133">Transmembrane helix</keyword>
<dbReference type="RefSeq" id="WP_115854208.1">
    <property type="nucleotide sequence ID" value="NZ_QRDJ01000007.1"/>
</dbReference>
<keyword evidence="1" id="KW-0812">Transmembrane</keyword>
<feature type="transmembrane region" description="Helical" evidence="1">
    <location>
        <begin position="27"/>
        <end position="46"/>
    </location>
</feature>
<dbReference type="OrthoDB" id="581693at2"/>
<feature type="transmembrane region" description="Helical" evidence="1">
    <location>
        <begin position="83"/>
        <end position="102"/>
    </location>
</feature>
<comment type="caution">
    <text evidence="2">The sequence shown here is derived from an EMBL/GenBank/DDBJ whole genome shotgun (WGS) entry which is preliminary data.</text>
</comment>
<feature type="transmembrane region" description="Helical" evidence="1">
    <location>
        <begin position="187"/>
        <end position="207"/>
    </location>
</feature>
<keyword evidence="3" id="KW-1185">Reference proteome</keyword>
<evidence type="ECO:0000313" key="3">
    <source>
        <dbReference type="Proteomes" id="UP000256334"/>
    </source>
</evidence>
<reference evidence="2 3" key="1">
    <citation type="submission" date="2018-07" db="EMBL/GenBank/DDBJ databases">
        <title>Genomic Encyclopedia of Type Strains, Phase IV (KMG-IV): sequencing the most valuable type-strain genomes for metagenomic binning, comparative biology and taxonomic classification.</title>
        <authorList>
            <person name="Goeker M."/>
        </authorList>
    </citation>
    <scope>NUCLEOTIDE SEQUENCE [LARGE SCALE GENOMIC DNA]</scope>
    <source>
        <strain evidence="2 3">DSM 14324</strain>
    </source>
</reference>
<sequence length="212" mass="23531">MDYALGDFLMFTPEVYLRLFERTNDALGSWLWAVVAVLLAVPVLLYQPLSWGRRLVPVVMAAGWGLTAALFMMRFYAPINWPVGPFGWVFALQAGLLMLIALRAPPARVGLIALAGWGVVLLVLSWVTVHETGTWRSVALPGVTPDMTAAATAVLAMAWPRRWRWGLLVIPLLWCAFSALVHWALGLWWLLAVPVAGLCMVLTALAWPDRQR</sequence>
<evidence type="ECO:0000256" key="1">
    <source>
        <dbReference type="SAM" id="Phobius"/>
    </source>
</evidence>
<feature type="transmembrane region" description="Helical" evidence="1">
    <location>
        <begin position="139"/>
        <end position="158"/>
    </location>
</feature>
<dbReference type="Proteomes" id="UP000256334">
    <property type="component" value="Unassembled WGS sequence"/>
</dbReference>
<organism evidence="2 3">
    <name type="scientific">Kushneria indalinina DSM 14324</name>
    <dbReference type="NCBI Taxonomy" id="1122140"/>
    <lineage>
        <taxon>Bacteria</taxon>
        <taxon>Pseudomonadati</taxon>
        <taxon>Pseudomonadota</taxon>
        <taxon>Gammaproteobacteria</taxon>
        <taxon>Oceanospirillales</taxon>
        <taxon>Halomonadaceae</taxon>
        <taxon>Kushneria</taxon>
    </lineage>
</organism>
<feature type="transmembrane region" description="Helical" evidence="1">
    <location>
        <begin position="58"/>
        <end position="77"/>
    </location>
</feature>
<dbReference type="AlphaFoldDB" id="A0A3D9DXX1"/>